<name>W4QUH0_HALA3</name>
<evidence type="ECO:0000313" key="2">
    <source>
        <dbReference type="EMBL" id="GAE34959.1"/>
    </source>
</evidence>
<dbReference type="eggNOG" id="COG1792">
    <property type="taxonomic scope" value="Bacteria"/>
</dbReference>
<evidence type="ECO:0000259" key="1">
    <source>
        <dbReference type="Pfam" id="PF04085"/>
    </source>
</evidence>
<protein>
    <submittedName>
        <fullName evidence="2">Rod shape-determining protein MreC</fullName>
    </submittedName>
</protein>
<feature type="domain" description="Rod shape-determining protein MreC beta-barrel core" evidence="1">
    <location>
        <begin position="1"/>
        <end position="72"/>
    </location>
</feature>
<dbReference type="InterPro" id="IPR042177">
    <property type="entry name" value="Cell/Rod_1"/>
</dbReference>
<dbReference type="Gene3D" id="2.40.10.340">
    <property type="entry name" value="Rod shape-determining protein MreC, domain 1"/>
    <property type="match status" value="1"/>
</dbReference>
<accession>W4QUH0</accession>
<dbReference type="InterPro" id="IPR055342">
    <property type="entry name" value="MreC_beta-barrel_core"/>
</dbReference>
<dbReference type="Pfam" id="PF04085">
    <property type="entry name" value="MreC"/>
    <property type="match status" value="1"/>
</dbReference>
<comment type="caution">
    <text evidence="2">The sequence shown here is derived from an EMBL/GenBank/DDBJ whole genome shotgun (WGS) entry which is preliminary data.</text>
</comment>
<dbReference type="STRING" id="1236973.JCM9157_2044"/>
<reference evidence="2 3" key="1">
    <citation type="journal article" date="2014" name="Genome Announc.">
        <title>Draft Genome Sequences of Three Alkaliphilic Bacillus Strains, Bacillus wakoensis JCM 9140T, Bacillus akibai JCM 9157T, and Bacillus hemicellulosilyticus JCM 9152T.</title>
        <authorList>
            <person name="Yuki M."/>
            <person name="Oshima K."/>
            <person name="Suda W."/>
            <person name="Oshida Y."/>
            <person name="Kitamura K."/>
            <person name="Iida T."/>
            <person name="Hattori M."/>
            <person name="Ohkuma M."/>
        </authorList>
    </citation>
    <scope>NUCLEOTIDE SEQUENCE [LARGE SCALE GENOMIC DNA]</scope>
    <source>
        <strain evidence="2 3">JCM 9157</strain>
    </source>
</reference>
<dbReference type="AlphaFoldDB" id="W4QUH0"/>
<dbReference type="Proteomes" id="UP000018896">
    <property type="component" value="Unassembled WGS sequence"/>
</dbReference>
<sequence>MGVIDSKGGLIGKVKTVSEFSSRIQLLSDNDRTNRVSAMISQDQPEYGFIEGYDEDTGLLIMRKIDLEAEIKRMLWL</sequence>
<organism evidence="2 3">
    <name type="scientific">Halalkalibacter akibai (strain ATCC 43226 / DSM 21942 / CIP 109018 / JCM 9157 / 1139)</name>
    <name type="common">Bacillus akibai</name>
    <dbReference type="NCBI Taxonomy" id="1236973"/>
    <lineage>
        <taxon>Bacteria</taxon>
        <taxon>Bacillati</taxon>
        <taxon>Bacillota</taxon>
        <taxon>Bacilli</taxon>
        <taxon>Bacillales</taxon>
        <taxon>Bacillaceae</taxon>
        <taxon>Halalkalibacter</taxon>
    </lineage>
</organism>
<gene>
    <name evidence="2" type="ORF">JCM9157_2044</name>
</gene>
<evidence type="ECO:0000313" key="3">
    <source>
        <dbReference type="Proteomes" id="UP000018896"/>
    </source>
</evidence>
<proteinExistence type="predicted"/>
<dbReference type="EMBL" id="BAUV01000012">
    <property type="protein sequence ID" value="GAE34959.1"/>
    <property type="molecule type" value="Genomic_DNA"/>
</dbReference>
<keyword evidence="3" id="KW-1185">Reference proteome</keyword>